<dbReference type="Pfam" id="PF13516">
    <property type="entry name" value="LRR_6"/>
    <property type="match status" value="2"/>
</dbReference>
<keyword evidence="2" id="KW-0677">Repeat</keyword>
<dbReference type="InterPro" id="IPR032675">
    <property type="entry name" value="LRR_dom_sf"/>
</dbReference>
<dbReference type="SUPFAM" id="SSF52047">
    <property type="entry name" value="RNI-like"/>
    <property type="match status" value="1"/>
</dbReference>
<keyword evidence="1" id="KW-0433">Leucine-rich repeat</keyword>
<evidence type="ECO:0000256" key="3">
    <source>
        <dbReference type="ARBA" id="ARBA00038315"/>
    </source>
</evidence>
<name>A0A813NPF8_9BILA</name>
<dbReference type="Proteomes" id="UP000663870">
    <property type="component" value="Unassembled WGS sequence"/>
</dbReference>
<dbReference type="SMART" id="SM00368">
    <property type="entry name" value="LRR_RI"/>
    <property type="match status" value="2"/>
</dbReference>
<evidence type="ECO:0000313" key="4">
    <source>
        <dbReference type="EMBL" id="CAF0742672.1"/>
    </source>
</evidence>
<evidence type="ECO:0000256" key="2">
    <source>
        <dbReference type="ARBA" id="ARBA00022737"/>
    </source>
</evidence>
<comment type="similarity">
    <text evidence="3">Belongs to the PPP1R37 family.</text>
</comment>
<protein>
    <submittedName>
        <fullName evidence="4">Uncharacterized protein</fullName>
    </submittedName>
</protein>
<accession>A0A813NPF8</accession>
<dbReference type="InterPro" id="IPR051279">
    <property type="entry name" value="PP1-Reg/Actin-Interact_Protein"/>
</dbReference>
<reference evidence="4" key="1">
    <citation type="submission" date="2021-02" db="EMBL/GenBank/DDBJ databases">
        <authorList>
            <person name="Nowell W R."/>
        </authorList>
    </citation>
    <scope>NUCLEOTIDE SEQUENCE</scope>
</reference>
<organism evidence="4 5">
    <name type="scientific">Rotaria sordida</name>
    <dbReference type="NCBI Taxonomy" id="392033"/>
    <lineage>
        <taxon>Eukaryota</taxon>
        <taxon>Metazoa</taxon>
        <taxon>Spiralia</taxon>
        <taxon>Gnathifera</taxon>
        <taxon>Rotifera</taxon>
        <taxon>Eurotatoria</taxon>
        <taxon>Bdelloidea</taxon>
        <taxon>Philodinida</taxon>
        <taxon>Philodinidae</taxon>
        <taxon>Rotaria</taxon>
    </lineage>
</organism>
<dbReference type="PANTHER" id="PTHR24112:SF9">
    <property type="entry name" value="PROTEIN PHOSPHATASE 1 REGULATORY SUBUNIT 37"/>
    <property type="match status" value="1"/>
</dbReference>
<evidence type="ECO:0000256" key="1">
    <source>
        <dbReference type="ARBA" id="ARBA00022614"/>
    </source>
</evidence>
<sequence>MILTTLDLGDNEIGDNGAQSLANALINNRTLITLNLERNKIRDEGAQHIANAIAIRLVHQNSSELTENLPTILKLCEWITLNTTNLSQVEKSTLFNFCQMPIDRILAPKMKQDLLINMMKLMDSSSSLYNPH</sequence>
<comment type="caution">
    <text evidence="4">The sequence shown here is derived from an EMBL/GenBank/DDBJ whole genome shotgun (WGS) entry which is preliminary data.</text>
</comment>
<dbReference type="AlphaFoldDB" id="A0A813NPF8"/>
<evidence type="ECO:0000313" key="5">
    <source>
        <dbReference type="Proteomes" id="UP000663870"/>
    </source>
</evidence>
<dbReference type="InterPro" id="IPR001611">
    <property type="entry name" value="Leu-rich_rpt"/>
</dbReference>
<gene>
    <name evidence="4" type="ORF">JXQ802_LOCUS1219</name>
</gene>
<proteinExistence type="inferred from homology"/>
<dbReference type="EMBL" id="CAJNOL010000013">
    <property type="protein sequence ID" value="CAF0742672.1"/>
    <property type="molecule type" value="Genomic_DNA"/>
</dbReference>
<dbReference type="PANTHER" id="PTHR24112">
    <property type="entry name" value="LEUCINE-RICH REPEAT, ISOFORM F-RELATED"/>
    <property type="match status" value="1"/>
</dbReference>
<keyword evidence="5" id="KW-1185">Reference proteome</keyword>
<dbReference type="Gene3D" id="3.80.10.10">
    <property type="entry name" value="Ribonuclease Inhibitor"/>
    <property type="match status" value="1"/>
</dbReference>